<dbReference type="eggNOG" id="COG4138">
    <property type="taxonomic scope" value="Bacteria"/>
</dbReference>
<evidence type="ECO:0000313" key="11">
    <source>
        <dbReference type="Proteomes" id="UP000094070"/>
    </source>
</evidence>
<proteinExistence type="inferred from homology"/>
<dbReference type="InterPro" id="IPR003439">
    <property type="entry name" value="ABC_transporter-like_ATP-bd"/>
</dbReference>
<gene>
    <name evidence="8" type="primary">btuD</name>
    <name evidence="10" type="ORF">A1QC_12820</name>
</gene>
<evidence type="ECO:0000256" key="8">
    <source>
        <dbReference type="HAMAP-Rule" id="MF_01005"/>
    </source>
</evidence>
<evidence type="ECO:0000256" key="3">
    <source>
        <dbReference type="ARBA" id="ARBA00022519"/>
    </source>
</evidence>
<comment type="subunit">
    <text evidence="8">The complex is composed of two ATP-binding proteins (BtuD), two transmembrane proteins (BtuC) and a solute-binding protein (BtuF).</text>
</comment>
<dbReference type="STRING" id="1188252.A1QC_12820"/>
<protein>
    <recommendedName>
        <fullName evidence="8">Vitamin B12 import ATP-binding protein BtuD</fullName>
        <ecNumber evidence="8">7.6.2.8</ecNumber>
    </recommendedName>
    <alternativeName>
        <fullName evidence="8">Vitamin B12-transporting ATPase</fullName>
    </alternativeName>
</protein>
<comment type="caution">
    <text evidence="10">The sequence shown here is derived from an EMBL/GenBank/DDBJ whole genome shotgun (WGS) entry which is preliminary data.</text>
</comment>
<dbReference type="Pfam" id="PF00005">
    <property type="entry name" value="ABC_tran"/>
    <property type="match status" value="1"/>
</dbReference>
<dbReference type="InterPro" id="IPR050153">
    <property type="entry name" value="Metal_Ion_Import_ABC"/>
</dbReference>
<keyword evidence="5 8" id="KW-0067">ATP-binding</keyword>
<comment type="catalytic activity">
    <reaction evidence="8">
        <text>an R-cob(III)alamin(out) + ATP + H2O = an R-cob(III)alamin(in) + ADP + phosphate + H(+)</text>
        <dbReference type="Rhea" id="RHEA:17873"/>
        <dbReference type="ChEBI" id="CHEBI:15377"/>
        <dbReference type="ChEBI" id="CHEBI:15378"/>
        <dbReference type="ChEBI" id="CHEBI:30616"/>
        <dbReference type="ChEBI" id="CHEBI:43474"/>
        <dbReference type="ChEBI" id="CHEBI:140785"/>
        <dbReference type="ChEBI" id="CHEBI:456216"/>
        <dbReference type="EC" id="7.6.2.8"/>
    </reaction>
</comment>
<dbReference type="InterPro" id="IPR023693">
    <property type="entry name" value="ABC_transptr_BtuD"/>
</dbReference>
<keyword evidence="6 8" id="KW-1278">Translocase</keyword>
<dbReference type="GO" id="GO:0005886">
    <property type="term" value="C:plasma membrane"/>
    <property type="evidence" value="ECO:0007669"/>
    <property type="project" value="UniProtKB-SubCell"/>
</dbReference>
<dbReference type="PANTHER" id="PTHR42734">
    <property type="entry name" value="METAL TRANSPORT SYSTEM ATP-BINDING PROTEIN TM_0124-RELATED"/>
    <property type="match status" value="1"/>
</dbReference>
<sequence>MIEIKNVSVAPRLLPLSLCVNEGEILHVIGPNGSGKSTLLEAISGLLKCHGEICLSGESIAHLTLAELAQKRAYLPQTGRPAFSMSVFHYLSLSIPTTANQFDISPAVKEITELLSIENKLHRSIHHLSGGEWQRVRLAGICLQVWPSLNPYGQALLLDEPSAPLDVGQESLLYRLIDLMASKGLAIIMANHDLNRTLRHSDNVLLLREGVVQAVGKTDEVMNESMLSEVFNTQVKKVFHNDSPYLLFE</sequence>
<comment type="subcellular location">
    <subcellularLocation>
        <location evidence="8">Cell membrane</location>
        <topology evidence="8">Peripheral membrane protein</topology>
    </subcellularLocation>
</comment>
<dbReference type="GO" id="GO:0015420">
    <property type="term" value="F:ABC-type vitamin B12 transporter activity"/>
    <property type="evidence" value="ECO:0007669"/>
    <property type="project" value="UniProtKB-UniRule"/>
</dbReference>
<dbReference type="EC" id="7.6.2.8" evidence="8"/>
<dbReference type="OrthoDB" id="5292475at2"/>
<feature type="domain" description="ABC transporter" evidence="9">
    <location>
        <begin position="2"/>
        <end position="234"/>
    </location>
</feature>
<keyword evidence="1 8" id="KW-0813">Transport</keyword>
<keyword evidence="3" id="KW-0997">Cell inner membrane</keyword>
<dbReference type="CDD" id="cd03214">
    <property type="entry name" value="ABC_Iron-Siderophores_B12_Hemin"/>
    <property type="match status" value="1"/>
</dbReference>
<dbReference type="NCBIfam" id="NF002981">
    <property type="entry name" value="PRK03695.1"/>
    <property type="match status" value="1"/>
</dbReference>
<dbReference type="FunFam" id="3.40.50.300:FF:000462">
    <property type="entry name" value="Vitamin B12 import ATP-binding protein BtuD"/>
    <property type="match status" value="1"/>
</dbReference>
<evidence type="ECO:0000256" key="6">
    <source>
        <dbReference type="ARBA" id="ARBA00022967"/>
    </source>
</evidence>
<dbReference type="InterPro" id="IPR027417">
    <property type="entry name" value="P-loop_NTPase"/>
</dbReference>
<dbReference type="GO" id="GO:0005524">
    <property type="term" value="F:ATP binding"/>
    <property type="evidence" value="ECO:0007669"/>
    <property type="project" value="UniProtKB-KW"/>
</dbReference>
<dbReference type="AlphaFoldDB" id="A0A1E5DZ06"/>
<evidence type="ECO:0000256" key="7">
    <source>
        <dbReference type="ARBA" id="ARBA00023136"/>
    </source>
</evidence>
<comment type="similarity">
    <text evidence="8">Belongs to the ABC transporter superfamily. Vitamin B12 importer (TC 3.A.1.13.1) family.</text>
</comment>
<keyword evidence="2 8" id="KW-1003">Cell membrane</keyword>
<evidence type="ECO:0000256" key="2">
    <source>
        <dbReference type="ARBA" id="ARBA00022475"/>
    </source>
</evidence>
<dbReference type="GO" id="GO:0016887">
    <property type="term" value="F:ATP hydrolysis activity"/>
    <property type="evidence" value="ECO:0007669"/>
    <property type="project" value="InterPro"/>
</dbReference>
<reference evidence="10 11" key="1">
    <citation type="journal article" date="2012" name="Science">
        <title>Ecological populations of bacteria act as socially cohesive units of antibiotic production and resistance.</title>
        <authorList>
            <person name="Cordero O.X."/>
            <person name="Wildschutte H."/>
            <person name="Kirkup B."/>
            <person name="Proehl S."/>
            <person name="Ngo L."/>
            <person name="Hussain F."/>
            <person name="Le Roux F."/>
            <person name="Mincer T."/>
            <person name="Polz M.F."/>
        </authorList>
    </citation>
    <scope>NUCLEOTIDE SEQUENCE [LARGE SCALE GENOMIC DNA]</scope>
    <source>
        <strain evidence="10 11">1S-45</strain>
    </source>
</reference>
<dbReference type="EMBL" id="AJYK02000101">
    <property type="protein sequence ID" value="OEF23133.1"/>
    <property type="molecule type" value="Genomic_DNA"/>
</dbReference>
<name>A0A1E5DZ06_9VIBR</name>
<evidence type="ECO:0000256" key="4">
    <source>
        <dbReference type="ARBA" id="ARBA00022741"/>
    </source>
</evidence>
<evidence type="ECO:0000256" key="1">
    <source>
        <dbReference type="ARBA" id="ARBA00022448"/>
    </source>
</evidence>
<dbReference type="PANTHER" id="PTHR42734:SF18">
    <property type="entry name" value="VITAMIN B12 IMPORT ATP-BINDING PROTEIN BTUD"/>
    <property type="match status" value="1"/>
</dbReference>
<feature type="binding site" evidence="8">
    <location>
        <begin position="30"/>
        <end position="37"/>
    </location>
    <ligand>
        <name>ATP</name>
        <dbReference type="ChEBI" id="CHEBI:30616"/>
    </ligand>
</feature>
<evidence type="ECO:0000259" key="9">
    <source>
        <dbReference type="PROSITE" id="PS50893"/>
    </source>
</evidence>
<dbReference type="RefSeq" id="WP_017026216.1">
    <property type="nucleotide sequence ID" value="NZ_AJYK02000101.1"/>
</dbReference>
<evidence type="ECO:0000256" key="5">
    <source>
        <dbReference type="ARBA" id="ARBA00022840"/>
    </source>
</evidence>
<dbReference type="PROSITE" id="PS50893">
    <property type="entry name" value="ABC_TRANSPORTER_2"/>
    <property type="match status" value="1"/>
</dbReference>
<dbReference type="InterPro" id="IPR003593">
    <property type="entry name" value="AAA+_ATPase"/>
</dbReference>
<evidence type="ECO:0000313" key="10">
    <source>
        <dbReference type="EMBL" id="OEF23133.1"/>
    </source>
</evidence>
<accession>A0A1E5DZ06</accession>
<comment type="function">
    <text evidence="8">Part of the ABC transporter complex BtuCDF involved in vitamin B12 import. Responsible for energy coupling to the transport system.</text>
</comment>
<dbReference type="SUPFAM" id="SSF52540">
    <property type="entry name" value="P-loop containing nucleoside triphosphate hydrolases"/>
    <property type="match status" value="1"/>
</dbReference>
<dbReference type="Proteomes" id="UP000094070">
    <property type="component" value="Unassembled WGS sequence"/>
</dbReference>
<dbReference type="SMART" id="SM00382">
    <property type="entry name" value="AAA"/>
    <property type="match status" value="1"/>
</dbReference>
<dbReference type="HAMAP" id="MF_01005">
    <property type="entry name" value="BtuD"/>
    <property type="match status" value="1"/>
</dbReference>
<keyword evidence="4 8" id="KW-0547">Nucleotide-binding</keyword>
<keyword evidence="11" id="KW-1185">Reference proteome</keyword>
<keyword evidence="7 8" id="KW-0472">Membrane</keyword>
<organism evidence="10 11">
    <name type="scientific">Vibrio rumoiensis 1S-45</name>
    <dbReference type="NCBI Taxonomy" id="1188252"/>
    <lineage>
        <taxon>Bacteria</taxon>
        <taxon>Pseudomonadati</taxon>
        <taxon>Pseudomonadota</taxon>
        <taxon>Gammaproteobacteria</taxon>
        <taxon>Vibrionales</taxon>
        <taxon>Vibrionaceae</taxon>
        <taxon>Vibrio</taxon>
    </lineage>
</organism>
<dbReference type="Gene3D" id="3.40.50.300">
    <property type="entry name" value="P-loop containing nucleotide triphosphate hydrolases"/>
    <property type="match status" value="1"/>
</dbReference>